<feature type="transmembrane region" description="Helical" evidence="1">
    <location>
        <begin position="38"/>
        <end position="58"/>
    </location>
</feature>
<keyword evidence="1" id="KW-0472">Membrane</keyword>
<gene>
    <name evidence="2" type="ORF">G3I70_42330</name>
</gene>
<organism evidence="2 3">
    <name type="scientific">Actinomadura bangladeshensis</name>
    <dbReference type="NCBI Taxonomy" id="453573"/>
    <lineage>
        <taxon>Bacteria</taxon>
        <taxon>Bacillati</taxon>
        <taxon>Actinomycetota</taxon>
        <taxon>Actinomycetes</taxon>
        <taxon>Streptosporangiales</taxon>
        <taxon>Thermomonosporaceae</taxon>
        <taxon>Actinomadura</taxon>
    </lineage>
</organism>
<keyword evidence="1" id="KW-1133">Transmembrane helix</keyword>
<reference evidence="2 3" key="1">
    <citation type="submission" date="2020-01" db="EMBL/GenBank/DDBJ databases">
        <title>Insect and environment-associated Actinomycetes.</title>
        <authorList>
            <person name="Currrie C."/>
            <person name="Chevrette M."/>
            <person name="Carlson C."/>
            <person name="Stubbendieck R."/>
            <person name="Wendt-Pienkowski E."/>
        </authorList>
    </citation>
    <scope>NUCLEOTIDE SEQUENCE [LARGE SCALE GENOMIC DNA]</scope>
    <source>
        <strain evidence="2 3">SID10258</strain>
    </source>
</reference>
<accession>A0A6L9QYT2</accession>
<comment type="caution">
    <text evidence="2">The sequence shown here is derived from an EMBL/GenBank/DDBJ whole genome shotgun (WGS) entry which is preliminary data.</text>
</comment>
<evidence type="ECO:0000256" key="1">
    <source>
        <dbReference type="SAM" id="Phobius"/>
    </source>
</evidence>
<name>A0A6L9QYT2_9ACTN</name>
<keyword evidence="1" id="KW-0812">Transmembrane</keyword>
<feature type="transmembrane region" description="Helical" evidence="1">
    <location>
        <begin position="70"/>
        <end position="89"/>
    </location>
</feature>
<dbReference type="EMBL" id="JAAGLI010001128">
    <property type="protein sequence ID" value="NEA29094.1"/>
    <property type="molecule type" value="Genomic_DNA"/>
</dbReference>
<protein>
    <recommendedName>
        <fullName evidence="4">Pr6Pr family membrane protein</fullName>
    </recommendedName>
</protein>
<feature type="transmembrane region" description="Helical" evidence="1">
    <location>
        <begin position="129"/>
        <end position="153"/>
    </location>
</feature>
<dbReference type="AlphaFoldDB" id="A0A6L9QYT2"/>
<proteinExistence type="predicted"/>
<dbReference type="InterPro" id="IPR049713">
    <property type="entry name" value="Pr6Pr-like"/>
</dbReference>
<evidence type="ECO:0000313" key="2">
    <source>
        <dbReference type="EMBL" id="NEA29094.1"/>
    </source>
</evidence>
<evidence type="ECO:0000313" key="3">
    <source>
        <dbReference type="Proteomes" id="UP000475532"/>
    </source>
</evidence>
<evidence type="ECO:0008006" key="4">
    <source>
        <dbReference type="Google" id="ProtNLM"/>
    </source>
</evidence>
<dbReference type="RefSeq" id="WP_163063824.1">
    <property type="nucleotide sequence ID" value="NZ_JAAGLI010001128.1"/>
</dbReference>
<dbReference type="NCBIfam" id="NF038065">
    <property type="entry name" value="Pr6Pr"/>
    <property type="match status" value="1"/>
</dbReference>
<feature type="transmembrane region" description="Helical" evidence="1">
    <location>
        <begin position="165"/>
        <end position="189"/>
    </location>
</feature>
<dbReference type="Proteomes" id="UP000475532">
    <property type="component" value="Unassembled WGS sequence"/>
</dbReference>
<sequence length="207" mass="22358">MSRAGAPKSAWRAGLAVFALAAVVAGYRARPSLGAVDFLSYFTTLSNLIGAAALLAGAVPGLHGRRAVDWLRGAAALYLAITGTVYALLMGGEVGGWADWAQHRIMPVAVPLDWLLFATAHPLRVWRTLLGWLAFPLAYLGYTIAYGSLTSWYPYPFLDAARYGYGLFTSCTSLIAAMFVALAAVLIGWADLYRRRRPAAVMREART</sequence>